<feature type="compositionally biased region" description="Low complexity" evidence="6">
    <location>
        <begin position="276"/>
        <end position="288"/>
    </location>
</feature>
<keyword evidence="4 7" id="KW-0808">Transferase</keyword>
<evidence type="ECO:0000256" key="3">
    <source>
        <dbReference type="ARBA" id="ARBA00022603"/>
    </source>
</evidence>
<dbReference type="InterPro" id="IPR029063">
    <property type="entry name" value="SAM-dependent_MTases_sf"/>
</dbReference>
<dbReference type="GO" id="GO:0070475">
    <property type="term" value="P:rRNA base methylation"/>
    <property type="evidence" value="ECO:0007669"/>
    <property type="project" value="TreeGrafter"/>
</dbReference>
<dbReference type="PANTHER" id="PTHR11265:SF0">
    <property type="entry name" value="12S RRNA N4-METHYLCYTIDINE METHYLTRANSFERASE"/>
    <property type="match status" value="1"/>
</dbReference>
<dbReference type="Pfam" id="PF01795">
    <property type="entry name" value="Methyltransf_5"/>
    <property type="match status" value="1"/>
</dbReference>
<evidence type="ECO:0000313" key="8">
    <source>
        <dbReference type="Proteomes" id="UP000585665"/>
    </source>
</evidence>
<dbReference type="InterPro" id="IPR023397">
    <property type="entry name" value="SAM-dep_MeTrfase_MraW_recog"/>
</dbReference>
<comment type="similarity">
    <text evidence="1">Belongs to the methyltransferase superfamily. RsmH family.</text>
</comment>
<protein>
    <submittedName>
        <fullName evidence="7">16S rRNA (Cytosine(1402)-N(4))-methyltransferase RsmH</fullName>
    </submittedName>
</protein>
<keyword evidence="8" id="KW-1185">Reference proteome</keyword>
<dbReference type="GO" id="GO:0005737">
    <property type="term" value="C:cytoplasm"/>
    <property type="evidence" value="ECO:0007669"/>
    <property type="project" value="TreeGrafter"/>
</dbReference>
<dbReference type="AlphaFoldDB" id="A0A850PHA0"/>
<dbReference type="SUPFAM" id="SSF81799">
    <property type="entry name" value="Putative methyltransferase TM0872, insert domain"/>
    <property type="match status" value="1"/>
</dbReference>
<dbReference type="EMBL" id="JABXXR010000312">
    <property type="protein sequence ID" value="NVN42183.1"/>
    <property type="molecule type" value="Genomic_DNA"/>
</dbReference>
<proteinExistence type="inferred from homology"/>
<accession>A0A850PHA0</accession>
<dbReference type="SUPFAM" id="SSF53335">
    <property type="entry name" value="S-adenosyl-L-methionine-dependent methyltransferases"/>
    <property type="match status" value="1"/>
</dbReference>
<dbReference type="InterPro" id="IPR002903">
    <property type="entry name" value="RsmH"/>
</dbReference>
<feature type="non-terminal residue" evidence="7">
    <location>
        <position position="1"/>
    </location>
</feature>
<dbReference type="GO" id="GO:0071424">
    <property type="term" value="F:rRNA (cytosine-N4-)-methyltransferase activity"/>
    <property type="evidence" value="ECO:0007669"/>
    <property type="project" value="TreeGrafter"/>
</dbReference>
<evidence type="ECO:0000256" key="5">
    <source>
        <dbReference type="ARBA" id="ARBA00022691"/>
    </source>
</evidence>
<dbReference type="NCBIfam" id="TIGR00006">
    <property type="entry name" value="16S rRNA (cytosine(1402)-N(4))-methyltransferase RsmH"/>
    <property type="match status" value="1"/>
</dbReference>
<keyword evidence="5" id="KW-0949">S-adenosyl-L-methionine</keyword>
<keyword evidence="2" id="KW-0698">rRNA processing</keyword>
<evidence type="ECO:0000313" key="7">
    <source>
        <dbReference type="EMBL" id="NVN42183.1"/>
    </source>
</evidence>
<dbReference type="FunFam" id="1.10.150.170:FF:000003">
    <property type="entry name" value="Ribosomal RNA small subunit methyltransferase H"/>
    <property type="match status" value="1"/>
</dbReference>
<reference evidence="7 8" key="1">
    <citation type="submission" date="2020-06" db="EMBL/GenBank/DDBJ databases">
        <title>Description of novel acetic acid bacteria.</title>
        <authorList>
            <person name="Sombolestani A."/>
        </authorList>
    </citation>
    <scope>NUCLEOTIDE SEQUENCE [LARGE SCALE GENOMIC DNA]</scope>
    <source>
        <strain evidence="7 8">LMG 27010</strain>
    </source>
</reference>
<feature type="region of interest" description="Disordered" evidence="6">
    <location>
        <begin position="217"/>
        <end position="288"/>
    </location>
</feature>
<dbReference type="Gene3D" id="1.10.150.170">
    <property type="entry name" value="Putative methyltransferase TM0872, insert domain"/>
    <property type="match status" value="1"/>
</dbReference>
<evidence type="ECO:0000256" key="1">
    <source>
        <dbReference type="ARBA" id="ARBA00010396"/>
    </source>
</evidence>
<evidence type="ECO:0000256" key="6">
    <source>
        <dbReference type="SAM" id="MobiDB-lite"/>
    </source>
</evidence>
<dbReference type="HAMAP" id="MF_01007">
    <property type="entry name" value="16SrRNA_methyltr_H"/>
    <property type="match status" value="1"/>
</dbReference>
<organism evidence="7 8">
    <name type="scientific">Ameyamaea chiangmaiensis</name>
    <dbReference type="NCBI Taxonomy" id="442969"/>
    <lineage>
        <taxon>Bacteria</taxon>
        <taxon>Pseudomonadati</taxon>
        <taxon>Pseudomonadota</taxon>
        <taxon>Alphaproteobacteria</taxon>
        <taxon>Acetobacterales</taxon>
        <taxon>Acetobacteraceae</taxon>
        <taxon>Ameyamaea</taxon>
    </lineage>
</organism>
<dbReference type="PIRSF" id="PIRSF004486">
    <property type="entry name" value="MraW"/>
    <property type="match status" value="1"/>
</dbReference>
<comment type="caution">
    <text evidence="7">The sequence shown here is derived from an EMBL/GenBank/DDBJ whole genome shotgun (WGS) entry which is preliminary data.</text>
</comment>
<dbReference type="PANTHER" id="PTHR11265">
    <property type="entry name" value="S-ADENOSYL-METHYLTRANSFERASE MRAW"/>
    <property type="match status" value="1"/>
</dbReference>
<evidence type="ECO:0000256" key="4">
    <source>
        <dbReference type="ARBA" id="ARBA00022679"/>
    </source>
</evidence>
<name>A0A850PHA0_9PROT</name>
<dbReference type="RefSeq" id="WP_176614976.1">
    <property type="nucleotide sequence ID" value="NZ_JABXXR010000312.1"/>
</dbReference>
<evidence type="ECO:0000256" key="2">
    <source>
        <dbReference type="ARBA" id="ARBA00022552"/>
    </source>
</evidence>
<dbReference type="Gene3D" id="3.40.50.150">
    <property type="entry name" value="Vaccinia Virus protein VP39"/>
    <property type="match status" value="1"/>
</dbReference>
<sequence length="288" mass="30848">AAHCGVRAIDRDPDAVARGVALADALAGHEGERRLEILQGPFGTLSDLLHDAGVSAVDGIVFDLGVSSFQLDEAERGFSFRADGPLDMRMGRDGPSAADVVNHVSEAELADIFYHYGEERKARRVASAIVAARGESPITTTAQLAAIIRRVVPGDRSGIDPATRSFQGLRIHVNDELAQIEQAIAQSLDLLAPGGRLVVVSFHSLEDRIIKRAMQGATGRVPGPSRHAPGAMTSASARPEFSLLTSRAVRPTQDEARRNPRSRSARLRALERHAPAARPVVPAPEYRS</sequence>
<dbReference type="Proteomes" id="UP000585665">
    <property type="component" value="Unassembled WGS sequence"/>
</dbReference>
<gene>
    <name evidence="7" type="primary">rsmH</name>
    <name evidence="7" type="ORF">HUK82_16685</name>
</gene>
<keyword evidence="3 7" id="KW-0489">Methyltransferase</keyword>